<evidence type="ECO:0000313" key="3">
    <source>
        <dbReference type="EMBL" id="RDY29488.1"/>
    </source>
</evidence>
<dbReference type="EMBL" id="NOJY02000002">
    <property type="protein sequence ID" value="RDY29488.1"/>
    <property type="molecule type" value="Genomic_DNA"/>
</dbReference>
<dbReference type="Gene3D" id="3.30.1380.10">
    <property type="match status" value="1"/>
</dbReference>
<dbReference type="AlphaFoldDB" id="A0A371JA14"/>
<evidence type="ECO:0000256" key="1">
    <source>
        <dbReference type="SAM" id="SignalP"/>
    </source>
</evidence>
<accession>A0A371JA14</accession>
<proteinExistence type="predicted"/>
<feature type="signal peptide" evidence="1">
    <location>
        <begin position="1"/>
        <end position="28"/>
    </location>
</feature>
<feature type="domain" description="Peptidase M15C" evidence="2">
    <location>
        <begin position="158"/>
        <end position="236"/>
    </location>
</feature>
<dbReference type="Pfam" id="PF13539">
    <property type="entry name" value="Peptidase_M15_4"/>
    <property type="match status" value="1"/>
</dbReference>
<keyword evidence="1" id="KW-0732">Signal</keyword>
<comment type="caution">
    <text evidence="3">The sequence shown here is derived from an EMBL/GenBank/DDBJ whole genome shotgun (WGS) entry which is preliminary data.</text>
</comment>
<organism evidence="3 4">
    <name type="scientific">Romboutsia weinsteinii</name>
    <dbReference type="NCBI Taxonomy" id="2020949"/>
    <lineage>
        <taxon>Bacteria</taxon>
        <taxon>Bacillati</taxon>
        <taxon>Bacillota</taxon>
        <taxon>Clostridia</taxon>
        <taxon>Peptostreptococcales</taxon>
        <taxon>Peptostreptococcaceae</taxon>
        <taxon>Romboutsia</taxon>
    </lineage>
</organism>
<dbReference type="GO" id="GO:0008233">
    <property type="term" value="F:peptidase activity"/>
    <property type="evidence" value="ECO:0007669"/>
    <property type="project" value="InterPro"/>
</dbReference>
<evidence type="ECO:0000313" key="4">
    <source>
        <dbReference type="Proteomes" id="UP000215694"/>
    </source>
</evidence>
<protein>
    <submittedName>
        <fullName evidence="3">M15 family peptidase</fullName>
    </submittedName>
</protein>
<evidence type="ECO:0000259" key="2">
    <source>
        <dbReference type="Pfam" id="PF13539"/>
    </source>
</evidence>
<dbReference type="PROSITE" id="PS51257">
    <property type="entry name" value="PROKAR_LIPOPROTEIN"/>
    <property type="match status" value="1"/>
</dbReference>
<reference evidence="3 4" key="1">
    <citation type="journal article" date="2017" name="Genome Announc.">
        <title>Draft Genome Sequence of Romboutsia weinsteinii sp. nov. Strain CCRI-19649(T) Isolated from Surface Water.</title>
        <authorList>
            <person name="Maheux A.F."/>
            <person name="Boudreau D.K."/>
            <person name="Berube E."/>
            <person name="Boissinot M."/>
            <person name="Cantin P."/>
            <person name="Raymond F."/>
            <person name="Corbeil J."/>
            <person name="Omar R.F."/>
            <person name="Bergeron M.G."/>
        </authorList>
    </citation>
    <scope>NUCLEOTIDE SEQUENCE [LARGE SCALE GENOMIC DNA]</scope>
    <source>
        <strain evidence="3 4">CCRI-19649</strain>
    </source>
</reference>
<dbReference type="Proteomes" id="UP000215694">
    <property type="component" value="Unassembled WGS sequence"/>
</dbReference>
<name>A0A371JA14_9FIRM</name>
<dbReference type="RefSeq" id="WP_094367619.1">
    <property type="nucleotide sequence ID" value="NZ_NOJY02000002.1"/>
</dbReference>
<gene>
    <name evidence="3" type="ORF">CHL78_001955</name>
</gene>
<feature type="chain" id="PRO_5038405039" evidence="1">
    <location>
        <begin position="29"/>
        <end position="238"/>
    </location>
</feature>
<dbReference type="InterPro" id="IPR039561">
    <property type="entry name" value="Peptidase_M15C"/>
</dbReference>
<dbReference type="SUPFAM" id="SSF55166">
    <property type="entry name" value="Hedgehog/DD-peptidase"/>
    <property type="match status" value="1"/>
</dbReference>
<dbReference type="InterPro" id="IPR009045">
    <property type="entry name" value="Zn_M74/Hedgehog-like"/>
</dbReference>
<sequence>MSKIKRLSTSLIMATLMLSMLGCSNNLKDTSSSNENSNTNEAIIAEEEKIVETFSYSSIPENIKKDMLGKSMPLHEPLSFDNLSYLRITYYGFDEKTHIGEMVVDKRVAAEVVDIFKELYEKKYSIEKIKLIDKYDAIDESSMSDNNSSSFCYRTIANTNTVSNHGKGLAIDINPLQNPHVIGNKTSPESGYAYADRSNTKMGMIQVGDDCYNAFTSRGWSWGGHWKNPDYQHFEKSI</sequence>
<dbReference type="OrthoDB" id="9799970at2"/>
<keyword evidence="4" id="KW-1185">Reference proteome</keyword>